<evidence type="ECO:0000259" key="4">
    <source>
        <dbReference type="Pfam" id="PF25919"/>
    </source>
</evidence>
<feature type="domain" description="Multidrug resistance protein MdtA-like C-terminal permuted SH3" evidence="6">
    <location>
        <begin position="326"/>
        <end position="383"/>
    </location>
</feature>
<evidence type="ECO:0000259" key="3">
    <source>
        <dbReference type="Pfam" id="PF25869"/>
    </source>
</evidence>
<dbReference type="AlphaFoldDB" id="A0A2A2F6X7"/>
<dbReference type="GO" id="GO:0016020">
    <property type="term" value="C:membrane"/>
    <property type="evidence" value="ECO:0007669"/>
    <property type="project" value="InterPro"/>
</dbReference>
<dbReference type="RefSeq" id="WP_095617195.1">
    <property type="nucleotide sequence ID" value="NZ_NSKD01000003.1"/>
</dbReference>
<evidence type="ECO:0000256" key="1">
    <source>
        <dbReference type="ARBA" id="ARBA00009477"/>
    </source>
</evidence>
<dbReference type="Gene3D" id="2.40.30.170">
    <property type="match status" value="1"/>
</dbReference>
<dbReference type="Pfam" id="PF25954">
    <property type="entry name" value="Beta-barrel_RND_2"/>
    <property type="match status" value="1"/>
</dbReference>
<dbReference type="EMBL" id="NSKD01000003">
    <property type="protein sequence ID" value="PAU80352.1"/>
    <property type="molecule type" value="Genomic_DNA"/>
</dbReference>
<comment type="caution">
    <text evidence="7">The sequence shown here is derived from an EMBL/GenBank/DDBJ whole genome shotgun (WGS) entry which is preliminary data.</text>
</comment>
<dbReference type="InterPro" id="IPR058792">
    <property type="entry name" value="Beta-barrel_RND_2"/>
</dbReference>
<dbReference type="InterPro" id="IPR058627">
    <property type="entry name" value="MdtA-like_C"/>
</dbReference>
<dbReference type="InterPro" id="IPR051909">
    <property type="entry name" value="MFP_Cation_Efflux"/>
</dbReference>
<keyword evidence="8" id="KW-1185">Reference proteome</keyword>
<keyword evidence="2" id="KW-0813">Transport</keyword>
<feature type="domain" description="CusB-like three alpha-helical bundle" evidence="3">
    <location>
        <begin position="165"/>
        <end position="206"/>
    </location>
</feature>
<dbReference type="GO" id="GO:0022857">
    <property type="term" value="F:transmembrane transporter activity"/>
    <property type="evidence" value="ECO:0007669"/>
    <property type="project" value="InterPro"/>
</dbReference>
<gene>
    <name evidence="7" type="ORF">CK501_07830</name>
</gene>
<dbReference type="Proteomes" id="UP000218896">
    <property type="component" value="Unassembled WGS sequence"/>
</dbReference>
<dbReference type="Gene3D" id="2.40.420.20">
    <property type="match status" value="1"/>
</dbReference>
<organism evidence="7 8">
    <name type="scientific">Halovibrio salipaludis</name>
    <dbReference type="NCBI Taxonomy" id="2032626"/>
    <lineage>
        <taxon>Bacteria</taxon>
        <taxon>Pseudomonadati</taxon>
        <taxon>Pseudomonadota</taxon>
        <taxon>Gammaproteobacteria</taxon>
        <taxon>Oceanospirillales</taxon>
        <taxon>Halomonadaceae</taxon>
        <taxon>Halovibrio</taxon>
    </lineage>
</organism>
<feature type="domain" description="CusB-like barrel-sandwich hybrid" evidence="4">
    <location>
        <begin position="127"/>
        <end position="241"/>
    </location>
</feature>
<dbReference type="Pfam" id="PF25967">
    <property type="entry name" value="RND-MFP_C"/>
    <property type="match status" value="1"/>
</dbReference>
<evidence type="ECO:0000313" key="7">
    <source>
        <dbReference type="EMBL" id="PAU80352.1"/>
    </source>
</evidence>
<reference evidence="7 8" key="1">
    <citation type="submission" date="2017-08" db="EMBL/GenBank/DDBJ databases">
        <title>Halovibrio sewagensis sp. nov., isolated from wastewater of high salinity.</title>
        <authorList>
            <person name="Dong X."/>
            <person name="Zhang G."/>
        </authorList>
    </citation>
    <scope>NUCLEOTIDE SEQUENCE [LARGE SCALE GENOMIC DNA]</scope>
    <source>
        <strain evidence="7 8">YL5-2</strain>
    </source>
</reference>
<dbReference type="Pfam" id="PF25919">
    <property type="entry name" value="BSH_CusB"/>
    <property type="match status" value="1"/>
</dbReference>
<feature type="domain" description="CusB-like beta-barrel" evidence="5">
    <location>
        <begin position="245"/>
        <end position="322"/>
    </location>
</feature>
<dbReference type="SUPFAM" id="SSF111369">
    <property type="entry name" value="HlyD-like secretion proteins"/>
    <property type="match status" value="1"/>
</dbReference>
<comment type="similarity">
    <text evidence="1">Belongs to the membrane fusion protein (MFP) (TC 8.A.1) family.</text>
</comment>
<dbReference type="InterPro" id="IPR058791">
    <property type="entry name" value="3HB_CusB"/>
</dbReference>
<evidence type="ECO:0000259" key="5">
    <source>
        <dbReference type="Pfam" id="PF25954"/>
    </source>
</evidence>
<dbReference type="Gene3D" id="6.10.140.730">
    <property type="match status" value="1"/>
</dbReference>
<evidence type="ECO:0000256" key="2">
    <source>
        <dbReference type="ARBA" id="ARBA00022448"/>
    </source>
</evidence>
<dbReference type="OrthoDB" id="9806939at2"/>
<proteinExistence type="inferred from homology"/>
<dbReference type="PANTHER" id="PTHR30097:SF15">
    <property type="entry name" value="CATION EFFLUX SYSTEM PROTEIN CUSB"/>
    <property type="match status" value="1"/>
</dbReference>
<evidence type="ECO:0000313" key="8">
    <source>
        <dbReference type="Proteomes" id="UP000218896"/>
    </source>
</evidence>
<dbReference type="PANTHER" id="PTHR30097">
    <property type="entry name" value="CATION EFFLUX SYSTEM PROTEIN CUSB"/>
    <property type="match status" value="1"/>
</dbReference>
<dbReference type="GO" id="GO:0060003">
    <property type="term" value="P:copper ion export"/>
    <property type="evidence" value="ECO:0007669"/>
    <property type="project" value="TreeGrafter"/>
</dbReference>
<dbReference type="Pfam" id="PF25869">
    <property type="entry name" value="3HB_CusB"/>
    <property type="match status" value="1"/>
</dbReference>
<dbReference type="InterPro" id="IPR058790">
    <property type="entry name" value="BSH_CusB"/>
</dbReference>
<dbReference type="InterPro" id="IPR006143">
    <property type="entry name" value="RND_pump_MFP"/>
</dbReference>
<accession>A0A2A2F6X7</accession>
<dbReference type="GO" id="GO:0030288">
    <property type="term" value="C:outer membrane-bounded periplasmic space"/>
    <property type="evidence" value="ECO:0007669"/>
    <property type="project" value="TreeGrafter"/>
</dbReference>
<sequence>MKVSLFILALLIGVTAGGGGTYLWMHGSTGADGGDGKGEILYYRHPMDSSITSDTPDKDSMGMDYIPVYADEEGEGTSGMEESPGTVRIKPQVTQNLGVRTAMVEQGDLTTRIDALGFVDYNESALEHVHVRAEGWVEDLRVRTTGEAVEEGQVLFRVDSPRLQNAQEELLQAVRRDSGVGSARQRLRSLGMADADINQVAREGAIMRLVPVRARQDGVVRELNFSEGMHVTSAQTLMVIADLSSVWVMLDVFEPQMRVLREGRSARVSLPFRPDWERQAELDFVYPELETGSRVQRARLTLDNPEGELRPGMYAQVTLDTETIRDAVHVPAESVIRTGRQDRLVVLQEEGQFQVREVRLGNRVGDRMVIREGVEPHESVVVSSQFLIDSESSSVAELDRMSSHEEHDHD</sequence>
<dbReference type="FunFam" id="2.40.30.170:FF:000010">
    <property type="entry name" value="Efflux RND transporter periplasmic adaptor subunit"/>
    <property type="match status" value="1"/>
</dbReference>
<protein>
    <submittedName>
        <fullName evidence="7">Efflux transporter periplasmic adaptor subunit</fullName>
    </submittedName>
</protein>
<dbReference type="GO" id="GO:0046914">
    <property type="term" value="F:transition metal ion binding"/>
    <property type="evidence" value="ECO:0007669"/>
    <property type="project" value="TreeGrafter"/>
</dbReference>
<dbReference type="GO" id="GO:0015679">
    <property type="term" value="P:plasma membrane copper ion transport"/>
    <property type="evidence" value="ECO:0007669"/>
    <property type="project" value="TreeGrafter"/>
</dbReference>
<name>A0A2A2F6X7_9GAMM</name>
<evidence type="ECO:0000259" key="6">
    <source>
        <dbReference type="Pfam" id="PF25967"/>
    </source>
</evidence>
<dbReference type="NCBIfam" id="TIGR01730">
    <property type="entry name" value="RND_mfp"/>
    <property type="match status" value="1"/>
</dbReference>